<name>A0A402B7Y3_9CHLR</name>
<proteinExistence type="predicted"/>
<dbReference type="Proteomes" id="UP000287171">
    <property type="component" value="Unassembled WGS sequence"/>
</dbReference>
<protein>
    <submittedName>
        <fullName evidence="1">Uncharacterized protein</fullName>
    </submittedName>
</protein>
<gene>
    <name evidence="1" type="ORF">KDA_29060</name>
</gene>
<accession>A0A402B7Y3</accession>
<dbReference type="RefSeq" id="WP_161982138.1">
    <property type="nucleotide sequence ID" value="NZ_BIFT01000001.1"/>
</dbReference>
<reference evidence="2" key="1">
    <citation type="submission" date="2018-12" db="EMBL/GenBank/DDBJ databases">
        <title>Tengunoibacter tsumagoiensis gen. nov., sp. nov., Dictyobacter kobayashii sp. nov., D. alpinus sp. nov., and D. joshuensis sp. nov. and description of Dictyobacteraceae fam. nov. within the order Ktedonobacterales isolated from Tengu-no-mugimeshi.</title>
        <authorList>
            <person name="Wang C.M."/>
            <person name="Zheng Y."/>
            <person name="Sakai Y."/>
            <person name="Toyoda A."/>
            <person name="Minakuchi Y."/>
            <person name="Abe K."/>
            <person name="Yokota A."/>
            <person name="Yabe S."/>
        </authorList>
    </citation>
    <scope>NUCLEOTIDE SEQUENCE [LARGE SCALE GENOMIC DNA]</scope>
    <source>
        <strain evidence="2">Uno16</strain>
    </source>
</reference>
<keyword evidence="2" id="KW-1185">Reference proteome</keyword>
<comment type="caution">
    <text evidence="1">The sequence shown here is derived from an EMBL/GenBank/DDBJ whole genome shotgun (WGS) entry which is preliminary data.</text>
</comment>
<evidence type="ECO:0000313" key="2">
    <source>
        <dbReference type="Proteomes" id="UP000287171"/>
    </source>
</evidence>
<evidence type="ECO:0000313" key="1">
    <source>
        <dbReference type="EMBL" id="GCE27422.1"/>
    </source>
</evidence>
<sequence length="533" mass="61023">MQRGLYGGGHLPAPYVIDRTACKGEQRPIIYRSWLDMSLELFKQFITSDFSLAYLAHFIETLPHLFPYPSAEDLQRYNFLTVMSKTQTGYTFSSLDSVKHYMSNLTLGGYAKIGKDELGNEILLAGAFEAAVPMDLLTPCYAAITGHYPDGTPFGFRKNSRRARNHTKKWESEAILHGFLKSDNGAVSFSIDNQENKNIKSRYACDQGAELYGSNRVGIIKTKSIWAVSCAELDDIVLNRLCDLVRCDSEMSERIRVLWENQKTDLVDEVRLFNEQIGRAEAHIEHLDNLLTNPARPLSKQTEARYIDQLVGAEIALKNILKKQKAQNEKEDPETVIPNFYYILSHLPTDYRKLDSEYQKKMIRKVIKEIKLNIISPHLFLLNIIWENGIATSPDVALIWRGAMPNTNDAWTPEEDNLLRSLYPTASQIELMKAFPRFSWYRIYDRAKLYSTRRALPRQGRALVNIYHRTVTYEDLESVADLVSTPQEKEQVQEITNTLAKSTLRGELTAYWWLASDKISYSDFLNDGSNLDG</sequence>
<dbReference type="AlphaFoldDB" id="A0A402B7Y3"/>
<organism evidence="1 2">
    <name type="scientific">Dictyobacter alpinus</name>
    <dbReference type="NCBI Taxonomy" id="2014873"/>
    <lineage>
        <taxon>Bacteria</taxon>
        <taxon>Bacillati</taxon>
        <taxon>Chloroflexota</taxon>
        <taxon>Ktedonobacteria</taxon>
        <taxon>Ktedonobacterales</taxon>
        <taxon>Dictyobacteraceae</taxon>
        <taxon>Dictyobacter</taxon>
    </lineage>
</organism>
<dbReference type="EMBL" id="BIFT01000001">
    <property type="protein sequence ID" value="GCE27422.1"/>
    <property type="molecule type" value="Genomic_DNA"/>
</dbReference>